<dbReference type="InterPro" id="IPR037939">
    <property type="entry name" value="CRADD"/>
</dbReference>
<protein>
    <recommendedName>
        <fullName evidence="3">CARD domain-containing protein</fullName>
    </recommendedName>
</protein>
<evidence type="ECO:0000256" key="1">
    <source>
        <dbReference type="SAM" id="MobiDB-lite"/>
    </source>
</evidence>
<gene>
    <name evidence="4" type="ORF">MEDL_31637</name>
</gene>
<dbReference type="GO" id="GO:0042981">
    <property type="term" value="P:regulation of apoptotic process"/>
    <property type="evidence" value="ECO:0007669"/>
    <property type="project" value="InterPro"/>
</dbReference>
<dbReference type="EMBL" id="CAJPWZ010001583">
    <property type="protein sequence ID" value="CAG2217995.1"/>
    <property type="molecule type" value="Genomic_DNA"/>
</dbReference>
<dbReference type="InterPro" id="IPR001315">
    <property type="entry name" value="CARD"/>
</dbReference>
<feature type="chain" id="PRO_5035931667" description="CARD domain-containing protein" evidence="2">
    <location>
        <begin position="26"/>
        <end position="1253"/>
    </location>
</feature>
<evidence type="ECO:0000256" key="2">
    <source>
        <dbReference type="SAM" id="SignalP"/>
    </source>
</evidence>
<dbReference type="PANTHER" id="PTHR15034">
    <property type="entry name" value="DEATH DOMAIN-CONTAINING PROTEIN CRADD"/>
    <property type="match status" value="1"/>
</dbReference>
<dbReference type="Gene3D" id="1.10.533.10">
    <property type="entry name" value="Death Domain, Fas"/>
    <property type="match status" value="1"/>
</dbReference>
<evidence type="ECO:0000313" key="5">
    <source>
        <dbReference type="Proteomes" id="UP000683360"/>
    </source>
</evidence>
<organism evidence="4 5">
    <name type="scientific">Mytilus edulis</name>
    <name type="common">Blue mussel</name>
    <dbReference type="NCBI Taxonomy" id="6550"/>
    <lineage>
        <taxon>Eukaryota</taxon>
        <taxon>Metazoa</taxon>
        <taxon>Spiralia</taxon>
        <taxon>Lophotrochozoa</taxon>
        <taxon>Mollusca</taxon>
        <taxon>Bivalvia</taxon>
        <taxon>Autobranchia</taxon>
        <taxon>Pteriomorphia</taxon>
        <taxon>Mytilida</taxon>
        <taxon>Mytiloidea</taxon>
        <taxon>Mytilidae</taxon>
        <taxon>Mytilinae</taxon>
        <taxon>Mytilus</taxon>
    </lineage>
</organism>
<dbReference type="AlphaFoldDB" id="A0A8S3SB29"/>
<evidence type="ECO:0000259" key="3">
    <source>
        <dbReference type="PROSITE" id="PS50209"/>
    </source>
</evidence>
<dbReference type="PANTHER" id="PTHR15034:SF5">
    <property type="entry name" value="DEATH DOMAIN-CONTAINING PROTEIN CRADD"/>
    <property type="match status" value="1"/>
</dbReference>
<keyword evidence="5" id="KW-1185">Reference proteome</keyword>
<dbReference type="PROSITE" id="PS50209">
    <property type="entry name" value="CARD"/>
    <property type="match status" value="1"/>
</dbReference>
<dbReference type="SUPFAM" id="SSF47986">
    <property type="entry name" value="DEATH domain"/>
    <property type="match status" value="1"/>
</dbReference>
<feature type="compositionally biased region" description="Acidic residues" evidence="1">
    <location>
        <begin position="1106"/>
        <end position="1118"/>
    </location>
</feature>
<feature type="compositionally biased region" description="Low complexity" evidence="1">
    <location>
        <begin position="1093"/>
        <end position="1105"/>
    </location>
</feature>
<feature type="compositionally biased region" description="Polar residues" evidence="1">
    <location>
        <begin position="1060"/>
        <end position="1070"/>
    </location>
</feature>
<dbReference type="Pfam" id="PF00619">
    <property type="entry name" value="CARD"/>
    <property type="match status" value="1"/>
</dbReference>
<feature type="domain" description="CARD" evidence="3">
    <location>
        <begin position="937"/>
        <end position="1026"/>
    </location>
</feature>
<feature type="signal peptide" evidence="2">
    <location>
        <begin position="1"/>
        <end position="25"/>
    </location>
</feature>
<proteinExistence type="predicted"/>
<name>A0A8S3SB29_MYTED</name>
<dbReference type="OrthoDB" id="6158323at2759"/>
<dbReference type="CDD" id="cd01671">
    <property type="entry name" value="CARD"/>
    <property type="match status" value="1"/>
</dbReference>
<comment type="caution">
    <text evidence="4">The sequence shown here is derived from an EMBL/GenBank/DDBJ whole genome shotgun (WGS) entry which is preliminary data.</text>
</comment>
<reference evidence="4" key="1">
    <citation type="submission" date="2021-03" db="EMBL/GenBank/DDBJ databases">
        <authorList>
            <person name="Bekaert M."/>
        </authorList>
    </citation>
    <scope>NUCLEOTIDE SEQUENCE</scope>
</reference>
<feature type="region of interest" description="Disordered" evidence="1">
    <location>
        <begin position="1059"/>
        <end position="1118"/>
    </location>
</feature>
<dbReference type="GO" id="GO:0070513">
    <property type="term" value="F:death domain binding"/>
    <property type="evidence" value="ECO:0007669"/>
    <property type="project" value="InterPro"/>
</dbReference>
<keyword evidence="2" id="KW-0732">Signal</keyword>
<dbReference type="GO" id="GO:0002020">
    <property type="term" value="F:protease binding"/>
    <property type="evidence" value="ECO:0007669"/>
    <property type="project" value="InterPro"/>
</dbReference>
<sequence length="1253" mass="137538">MKKMAGLYTPLCLLMIVSWTYLVDCAPPAELTLDVNLVTGFDEVEVYIGGMTKMEVKVAFPAGTTSAVSIELLPSTNVTIMALGDIKVTDASPTYVTKDGSSSIVRHITDETLGKNVQLSTRAVIDLGNVMVSNTVGSEADYAYLIEFESFVVSTTGLTDNETHWVSAGVEYDNSNSIWVGQIAHYIRTATQANGKTPAFSMENVTEIKMMSLTPVAFEAWVPYPNSFIAVEAISLSTTNDHLRVVSLKCIASGVKTNYEFYDSTSATTFLNYPLLQAYGADCATDPGGARRLRVELGNIPNRGSRLPAVAGEVDKIKFEAMVHMKSTAILSDEYPFGVGVEIDGSEVWVATMNVTAIAADPIDFPLDSFTHVGGLTKKVGEGFLATAVITFEKRGLVSVIYKVQSSKNGGGTSGIMISQAYVESSGANIECASVTTTYEASEVDGIVDTAYINITAANHGTNDTAVNTDADKIHINVAMVGGVGYALDGQQYDVVITIHEPSGGGHTQTLTYTMSGTVTYDTNCNHTFELTSDCGDNQVITEGSTFDLLLTITTERGSNPESLQIEFPIPSNVTDGTFVVCGIEVVKMGKNLVCFNPVQLVDNANKTLLSDGTYEYVAVDMKPACNMPLFDDEEEDKLVLRIKSKFNEGINVTRSEDYWFGIGSKYTSTQIWVAQYPLSGQPIYDFEGPAIITHVNILNNINDNSTFPGNYSMSRSFDGTSFDTLPVDVGAPADNGTHSIYQLTSPLIAKKAGLMTESCNSMCGVDYDFTYVSLKDYIDIFGDDSEQLINGMINVFDNSSSTCMNLPVQGNTPPVFWARINTTILNINLQSFTITVEGEGISCVRHGADKVLQVSISYPVTSSVGRFHGDVKFCKNTMSTTGSPNTCTYTCMCPDTAECSEIIIFLASTVTTPSWSHACYKQTTFAFELLWKRGRMDKEDEDRLQSNILYLKANINPDDIIDYLLQDHVITFDHHGDLKSEKTGSDKMDKLIKILRFAGTNSYRKFVDCLNKSGYSHVAKQLLPDSTANDLKSGLLTNTEDTGRYATENEENLLKEGSEYSNTNNSQKPQGIAADSNVADGPIKPEQNVGRTSPESATASTSEETGYDEIPPEEDTEYDTLQFTDTTDLCLRIPFKDDKLEESSQFNYYKTYTELLSLPGWCPRINDTNHNKVVKSLKNEEFFIWYSKQKEAFIITLSTTLHRAGCIYVKVKTRTDGTDNLYRVSKENEFKSLLELFKHYINKGLPTKFIKK</sequence>
<dbReference type="Proteomes" id="UP000683360">
    <property type="component" value="Unassembled WGS sequence"/>
</dbReference>
<dbReference type="InterPro" id="IPR011029">
    <property type="entry name" value="DEATH-like_dom_sf"/>
</dbReference>
<accession>A0A8S3SB29</accession>
<evidence type="ECO:0000313" key="4">
    <source>
        <dbReference type="EMBL" id="CAG2217995.1"/>
    </source>
</evidence>